<dbReference type="Pfam" id="PF07044">
    <property type="entry name" value="DUF1329"/>
    <property type="match status" value="1"/>
</dbReference>
<sequence length="456" mass="51121">MSKYIVAGRLVAFGFSLIASSVMAALPQSEADRLGTELTPLGAQKEGNASGTIPAWTGGLAVDAAPIERGFMTDPFAGEKPKFVITAANYEQYSANLSEGQVAMLQTYPDTYRIPVYETRRTAAVPDSINESAKRSVTNVQAVNDGSGLSGFESSRYYAFPIPKSGVEVIWNHMTRYKGASLKRDMVQVSPYPNGSYSLVRFNDVFSYPETVTGATNEHMRTVLFFYKQRVLSPARLAGGVLLAHETIDQVLDPRRVWLYNAGQRRVRRAPQVAYDGPGQASDGQRLADNLDLYNGSPDRYDWKLVGKKELYIPYNSYHLASPKLKYSDIFKAGHINQDYTRYELHRVWEVVATLKPGQRHVHAERRFYVDEDTWQIAIQDMFDGRGALWRVGEGHSVQFFKQQVPMYAGETLYDLQNRRYLAMGFSNEESHGPVFGEKAALNDYSPGALRLEGVR</sequence>
<feature type="chain" id="PRO_5003446773" description="DUF1329 domain-containing protein" evidence="1">
    <location>
        <begin position="25"/>
        <end position="456"/>
    </location>
</feature>
<organism evidence="2">
    <name type="scientific">Pseudomonas sp. 19-rlim</name>
    <dbReference type="NCBI Taxonomy" id="1084570"/>
    <lineage>
        <taxon>Bacteria</taxon>
        <taxon>Pseudomonadati</taxon>
        <taxon>Pseudomonadota</taxon>
        <taxon>Gammaproteobacteria</taxon>
        <taxon>Pseudomonadales</taxon>
        <taxon>Pseudomonadaceae</taxon>
        <taxon>Pseudomonas</taxon>
    </lineage>
</organism>
<accession>G3LGW5</accession>
<feature type="signal peptide" evidence="1">
    <location>
        <begin position="1"/>
        <end position="24"/>
    </location>
</feature>
<dbReference type="CDD" id="cd16329">
    <property type="entry name" value="LolA_like"/>
    <property type="match status" value="1"/>
</dbReference>
<name>G3LGW5_9PSED</name>
<dbReference type="Gene3D" id="2.50.20.10">
    <property type="entry name" value="Lipoprotein localisation LolA/LolB/LppX"/>
    <property type="match status" value="1"/>
</dbReference>
<proteinExistence type="predicted"/>
<keyword evidence="1" id="KW-0732">Signal</keyword>
<evidence type="ECO:0000256" key="1">
    <source>
        <dbReference type="SAM" id="SignalP"/>
    </source>
</evidence>
<reference evidence="2" key="1">
    <citation type="submission" date="2011-07" db="EMBL/GenBank/DDBJ databases">
        <title>Biodegradation of r-limonene and other terpenes by Pseudomonas sp. strain 19-rlim.</title>
        <authorList>
            <person name="Eaton R.W."/>
        </authorList>
    </citation>
    <scope>NUCLEOTIDE SEQUENCE</scope>
    <source>
        <strain evidence="2">19-rlim</strain>
    </source>
</reference>
<dbReference type="EMBL" id="JN379031">
    <property type="protein sequence ID" value="AEO27358.1"/>
    <property type="molecule type" value="Genomic_DNA"/>
</dbReference>
<dbReference type="AlphaFoldDB" id="G3LGW5"/>
<protein>
    <recommendedName>
        <fullName evidence="3">DUF1329 domain-containing protein</fullName>
    </recommendedName>
</protein>
<evidence type="ECO:0000313" key="2">
    <source>
        <dbReference type="EMBL" id="AEO27358.1"/>
    </source>
</evidence>
<evidence type="ECO:0008006" key="3">
    <source>
        <dbReference type="Google" id="ProtNLM"/>
    </source>
</evidence>
<dbReference type="InterPro" id="IPR010752">
    <property type="entry name" value="DUF1329"/>
</dbReference>